<keyword evidence="4 6" id="KW-0067">ATP-binding</keyword>
<dbReference type="GO" id="GO:0005524">
    <property type="term" value="F:ATP binding"/>
    <property type="evidence" value="ECO:0007669"/>
    <property type="project" value="UniProtKB-UniRule"/>
</dbReference>
<feature type="repeat" description="WD" evidence="5">
    <location>
        <begin position="481"/>
        <end position="507"/>
    </location>
</feature>
<feature type="repeat" description="WD" evidence="5">
    <location>
        <begin position="654"/>
        <end position="688"/>
    </location>
</feature>
<evidence type="ECO:0000313" key="11">
    <source>
        <dbReference type="Proteomes" id="UP000179769"/>
    </source>
</evidence>
<evidence type="ECO:0000256" key="1">
    <source>
        <dbReference type="ARBA" id="ARBA00022574"/>
    </source>
</evidence>
<keyword evidence="10" id="KW-0418">Kinase</keyword>
<dbReference type="InterPro" id="IPR008271">
    <property type="entry name" value="Ser/Thr_kinase_AS"/>
</dbReference>
<evidence type="ECO:0000256" key="5">
    <source>
        <dbReference type="PROSITE-ProRule" id="PRU00221"/>
    </source>
</evidence>
<dbReference type="EMBL" id="MAXA01000065">
    <property type="protein sequence ID" value="OHV40779.1"/>
    <property type="molecule type" value="Genomic_DNA"/>
</dbReference>
<dbReference type="PROSITE" id="PS50294">
    <property type="entry name" value="WD_REPEATS_REGION"/>
    <property type="match status" value="5"/>
</dbReference>
<dbReference type="PANTHER" id="PTHR22847">
    <property type="entry name" value="WD40 REPEAT PROTEIN"/>
    <property type="match status" value="1"/>
</dbReference>
<feature type="region of interest" description="Disordered" evidence="7">
    <location>
        <begin position="310"/>
        <end position="386"/>
    </location>
</feature>
<dbReference type="Pfam" id="PF00400">
    <property type="entry name" value="WD40"/>
    <property type="match status" value="7"/>
</dbReference>
<dbReference type="SUPFAM" id="SSF56112">
    <property type="entry name" value="Protein kinase-like (PK-like)"/>
    <property type="match status" value="1"/>
</dbReference>
<evidence type="ECO:0000256" key="8">
    <source>
        <dbReference type="SAM" id="Phobius"/>
    </source>
</evidence>
<feature type="compositionally biased region" description="Gly residues" evidence="7">
    <location>
        <begin position="10"/>
        <end position="22"/>
    </location>
</feature>
<evidence type="ECO:0000259" key="9">
    <source>
        <dbReference type="PROSITE" id="PS50011"/>
    </source>
</evidence>
<feature type="repeat" description="WD" evidence="5">
    <location>
        <begin position="519"/>
        <end position="560"/>
    </location>
</feature>
<dbReference type="InterPro" id="IPR019775">
    <property type="entry name" value="WD40_repeat_CS"/>
</dbReference>
<dbReference type="SMART" id="SM00220">
    <property type="entry name" value="S_TKc"/>
    <property type="match status" value="1"/>
</dbReference>
<feature type="compositionally biased region" description="Basic residues" evidence="7">
    <location>
        <begin position="374"/>
        <end position="386"/>
    </location>
</feature>
<dbReference type="GO" id="GO:0004674">
    <property type="term" value="F:protein serine/threonine kinase activity"/>
    <property type="evidence" value="ECO:0007669"/>
    <property type="project" value="UniProtKB-KW"/>
</dbReference>
<dbReference type="Proteomes" id="UP000179769">
    <property type="component" value="Unassembled WGS sequence"/>
</dbReference>
<evidence type="ECO:0000256" key="4">
    <source>
        <dbReference type="ARBA" id="ARBA00022840"/>
    </source>
</evidence>
<dbReference type="InterPro" id="IPR036322">
    <property type="entry name" value="WD40_repeat_dom_sf"/>
</dbReference>
<protein>
    <submittedName>
        <fullName evidence="10">Serine/threonine protein kinase</fullName>
    </submittedName>
</protein>
<feature type="repeat" description="WD" evidence="5">
    <location>
        <begin position="564"/>
        <end position="595"/>
    </location>
</feature>
<evidence type="ECO:0000256" key="3">
    <source>
        <dbReference type="ARBA" id="ARBA00022741"/>
    </source>
</evidence>
<dbReference type="PROSITE" id="PS50011">
    <property type="entry name" value="PROTEIN_KINASE_DOM"/>
    <property type="match status" value="1"/>
</dbReference>
<name>A0A1S1R4T9_9ACTN</name>
<dbReference type="Gene3D" id="3.30.200.20">
    <property type="entry name" value="Phosphorylase Kinase, domain 1"/>
    <property type="match status" value="1"/>
</dbReference>
<feature type="repeat" description="WD" evidence="5">
    <location>
        <begin position="744"/>
        <end position="785"/>
    </location>
</feature>
<keyword evidence="10" id="KW-0723">Serine/threonine-protein kinase</keyword>
<proteinExistence type="predicted"/>
<dbReference type="InterPro" id="IPR011009">
    <property type="entry name" value="Kinase-like_dom_sf"/>
</dbReference>
<dbReference type="CDD" id="cd00200">
    <property type="entry name" value="WD40"/>
    <property type="match status" value="1"/>
</dbReference>
<accession>A0A1S1R4T9</accession>
<dbReference type="SUPFAM" id="SSF50978">
    <property type="entry name" value="WD40 repeat-like"/>
    <property type="match status" value="1"/>
</dbReference>
<dbReference type="PROSITE" id="PS00678">
    <property type="entry name" value="WD_REPEATS_1"/>
    <property type="match status" value="2"/>
</dbReference>
<comment type="caution">
    <text evidence="10">The sequence shown here is derived from an EMBL/GenBank/DDBJ whole genome shotgun (WGS) entry which is preliminary data.</text>
</comment>
<evidence type="ECO:0000256" key="6">
    <source>
        <dbReference type="PROSITE-ProRule" id="PRU10141"/>
    </source>
</evidence>
<organism evidence="10 11">
    <name type="scientific">Parafrankia soli</name>
    <dbReference type="NCBI Taxonomy" id="2599596"/>
    <lineage>
        <taxon>Bacteria</taxon>
        <taxon>Bacillati</taxon>
        <taxon>Actinomycetota</taxon>
        <taxon>Actinomycetes</taxon>
        <taxon>Frankiales</taxon>
        <taxon>Frankiaceae</taxon>
        <taxon>Parafrankia</taxon>
    </lineage>
</organism>
<keyword evidence="8" id="KW-1133">Transmembrane helix</keyword>
<evidence type="ECO:0000256" key="7">
    <source>
        <dbReference type="SAM" id="MobiDB-lite"/>
    </source>
</evidence>
<dbReference type="Pfam" id="PF00069">
    <property type="entry name" value="Pkinase"/>
    <property type="match status" value="1"/>
</dbReference>
<reference evidence="11" key="1">
    <citation type="submission" date="2016-07" db="EMBL/GenBank/DDBJ databases">
        <title>Frankia sp. NRRL B-16219 Genome sequencing.</title>
        <authorList>
            <person name="Ghodhbane-Gtari F."/>
            <person name="Swanson E."/>
            <person name="Gueddou A."/>
            <person name="Louati M."/>
            <person name="Nouioui I."/>
            <person name="Hezbri K."/>
            <person name="Abebe-Akele F."/>
            <person name="Simpson S."/>
            <person name="Morris K."/>
            <person name="Thomas K."/>
            <person name="Gtari M."/>
            <person name="Tisa L.S."/>
        </authorList>
    </citation>
    <scope>NUCLEOTIDE SEQUENCE [LARGE SCALE GENOMIC DNA]</scope>
    <source>
        <strain evidence="11">NRRL B-16219</strain>
    </source>
</reference>
<feature type="domain" description="Protein kinase" evidence="9">
    <location>
        <begin position="37"/>
        <end position="290"/>
    </location>
</feature>
<feature type="region of interest" description="Disordered" evidence="7">
    <location>
        <begin position="1"/>
        <end position="25"/>
    </location>
</feature>
<dbReference type="PROSITE" id="PS50082">
    <property type="entry name" value="WD_REPEATS_2"/>
    <property type="match status" value="7"/>
</dbReference>
<dbReference type="InterPro" id="IPR017441">
    <property type="entry name" value="Protein_kinase_ATP_BS"/>
</dbReference>
<feature type="repeat" description="WD" evidence="5">
    <location>
        <begin position="609"/>
        <end position="650"/>
    </location>
</feature>
<keyword evidence="10" id="KW-0808">Transferase</keyword>
<dbReference type="PROSITE" id="PS00108">
    <property type="entry name" value="PROTEIN_KINASE_ST"/>
    <property type="match status" value="1"/>
</dbReference>
<dbReference type="InterPro" id="IPR015943">
    <property type="entry name" value="WD40/YVTN_repeat-like_dom_sf"/>
</dbReference>
<keyword evidence="2" id="KW-0677">Repeat</keyword>
<keyword evidence="8" id="KW-0812">Transmembrane</keyword>
<dbReference type="Gene3D" id="2.130.10.10">
    <property type="entry name" value="YVTN repeat-like/Quinoprotein amine dehydrogenase"/>
    <property type="match status" value="2"/>
</dbReference>
<dbReference type="Gene3D" id="1.10.510.10">
    <property type="entry name" value="Transferase(Phosphotransferase) domain 1"/>
    <property type="match status" value="1"/>
</dbReference>
<dbReference type="CDD" id="cd14014">
    <property type="entry name" value="STKc_PknB_like"/>
    <property type="match status" value="1"/>
</dbReference>
<dbReference type="AlphaFoldDB" id="A0A1S1R4T9"/>
<gene>
    <name evidence="10" type="ORF">BBK14_32480</name>
</gene>
<dbReference type="PROSITE" id="PS00107">
    <property type="entry name" value="PROTEIN_KINASE_ATP"/>
    <property type="match status" value="1"/>
</dbReference>
<dbReference type="SMART" id="SM00320">
    <property type="entry name" value="WD40"/>
    <property type="match status" value="7"/>
</dbReference>
<feature type="binding site" evidence="6">
    <location>
        <position position="65"/>
    </location>
    <ligand>
        <name>ATP</name>
        <dbReference type="ChEBI" id="CHEBI:30616"/>
    </ligand>
</feature>
<keyword evidence="1 5" id="KW-0853">WD repeat</keyword>
<keyword evidence="8" id="KW-0472">Membrane</keyword>
<feature type="repeat" description="WD" evidence="5">
    <location>
        <begin position="699"/>
        <end position="733"/>
    </location>
</feature>
<dbReference type="PANTHER" id="PTHR22847:SF637">
    <property type="entry name" value="WD REPEAT DOMAIN 5B"/>
    <property type="match status" value="1"/>
</dbReference>
<dbReference type="InterPro" id="IPR000719">
    <property type="entry name" value="Prot_kinase_dom"/>
</dbReference>
<feature type="transmembrane region" description="Helical" evidence="8">
    <location>
        <begin position="389"/>
        <end position="411"/>
    </location>
</feature>
<evidence type="ECO:0000313" key="10">
    <source>
        <dbReference type="EMBL" id="OHV40779.1"/>
    </source>
</evidence>
<evidence type="ECO:0000256" key="2">
    <source>
        <dbReference type="ARBA" id="ARBA00022737"/>
    </source>
</evidence>
<keyword evidence="11" id="KW-1185">Reference proteome</keyword>
<dbReference type="InterPro" id="IPR001680">
    <property type="entry name" value="WD40_rpt"/>
</dbReference>
<sequence length="813" mass="83466">MTVSSSSLGGSDGSDGPGGSDGFDGFDGADPVRVGPYRLLRRLGAGGMGTVYLGLNGSGRQVAVKLVRPDLARVAEFRERLKREADSARRVARFCTAAVLDVNVTADVPYLVTEFVDGPTLAEVVRERGPLHPAELHQLAASMATALMAIHRAGIVHRDLKPSNIVLSRLGPKVIDFGIARALDTASVLSGEHPVGTPALMAPEQARGDTITSAADVFAWGGVLVYAATGRYPFGTGPAAALLYRTVNDTPTLDGFEDSLRPLVEEAMRKAPADRPTAEQLYARLLDMRVDEAELPLGPPLAEVTALVQPVAPGTPGTPGIPGTPGNPSPSPSSVETQAVPPTPVTVLSPHGSPAPSTAGRAGTDRRAGTAGRAKAHGRSQGRRSRHGWRGIALLAAILAAVIATVVLVVVDNRGAPSPTGVPEQVAARALRLQFQDRPLARRLALAAYHAAPESASTRNAVIGLFAADVDPVVAPLGSRVLSAALRPDGRLLAAGTEAGTIELWDLTDLAHPGHAGTISGVGDWVYSVAFDPGGNLLAAGVGDGAVRLWDVTDPARAGALATIAFHRDRVRSVAFAPDGGTLASGGDDGQVGLWAVTDPAHPQRRSATDGAVAGIRSLAFSPRGGLLALAGDDGSVRLWNVADPARPATSSTLRGTGRTVQSVAFSADSSTLAAGGIDGAVHTWRVDGPGSVVDLGSTPGGVGGVTSVAFSPDRAILVSASEDETVRLTDISAPADPVLLTDLRGHTKAVSAAMFVPGGRTVVSASGDGSVRLWTVDPAVLTRNACADPSNQIGSKEWYANFPNTPYASPCP</sequence>
<keyword evidence="3 6" id="KW-0547">Nucleotide-binding</keyword>